<comment type="catalytic activity">
    <reaction evidence="7">
        <text>Endonucleolytic cleavage of RNA, removing 5'-extranucleotides from tRNA precursor.</text>
        <dbReference type="EC" id="3.1.26.5"/>
    </reaction>
</comment>
<keyword evidence="10" id="KW-1185">Reference proteome</keyword>
<comment type="similarity">
    <text evidence="7">Belongs to the RnpA family.</text>
</comment>
<dbReference type="HAMAP" id="MF_00227">
    <property type="entry name" value="RNase_P"/>
    <property type="match status" value="1"/>
</dbReference>
<dbReference type="GO" id="GO:0000049">
    <property type="term" value="F:tRNA binding"/>
    <property type="evidence" value="ECO:0007669"/>
    <property type="project" value="UniProtKB-UniRule"/>
</dbReference>
<dbReference type="InterPro" id="IPR020539">
    <property type="entry name" value="RNase_P_CS"/>
</dbReference>
<dbReference type="PROSITE" id="PS00648">
    <property type="entry name" value="RIBONUCLEASE_P"/>
    <property type="match status" value="1"/>
</dbReference>
<evidence type="ECO:0000256" key="3">
    <source>
        <dbReference type="ARBA" id="ARBA00022722"/>
    </source>
</evidence>
<dbReference type="Pfam" id="PF00825">
    <property type="entry name" value="Ribonuclease_P"/>
    <property type="match status" value="1"/>
</dbReference>
<gene>
    <name evidence="7 9" type="primary">rnpA</name>
    <name evidence="9" type="ORF">FL622_16015</name>
</gene>
<keyword evidence="2 7" id="KW-0819">tRNA processing</keyword>
<dbReference type="EMBL" id="VJVV01000017">
    <property type="protein sequence ID" value="TRO78476.1"/>
    <property type="molecule type" value="Genomic_DNA"/>
</dbReference>
<evidence type="ECO:0000256" key="8">
    <source>
        <dbReference type="NCBIfam" id="TIGR00188"/>
    </source>
</evidence>
<accession>A0A550J5H1</accession>
<dbReference type="InterPro" id="IPR014721">
    <property type="entry name" value="Ribsml_uS5_D2-typ_fold_subgr"/>
</dbReference>
<dbReference type="Proteomes" id="UP000317155">
    <property type="component" value="Unassembled WGS sequence"/>
</dbReference>
<sequence length="116" mass="13522">MVNSILETLKFPSVYRLRRRKEFNDTWNRGKKYHTDHFIVIILENKLGPTRLGITASRKVGGAVQRNRVKRLLREVFRTNYPVLKHPVDFSIIAKKGSTSLTYEEVQSEIKHLLTG</sequence>
<comment type="function">
    <text evidence="1 7">RNaseP catalyzes the removal of the 5'-leader sequence from pre-tRNA to produce the mature 5'-terminus. It can also cleave other RNA substrates such as 4.5S RNA. The protein component plays an auxiliary but essential role in vivo by binding to the 5'-leader sequence and broadening the substrate specificity of the ribozyme.</text>
</comment>
<evidence type="ECO:0000313" key="9">
    <source>
        <dbReference type="EMBL" id="TRO78476.1"/>
    </source>
</evidence>
<dbReference type="InterPro" id="IPR020568">
    <property type="entry name" value="Ribosomal_Su5_D2-typ_SF"/>
</dbReference>
<keyword evidence="6 7" id="KW-0694">RNA-binding</keyword>
<dbReference type="GO" id="GO:0001682">
    <property type="term" value="P:tRNA 5'-leader removal"/>
    <property type="evidence" value="ECO:0007669"/>
    <property type="project" value="UniProtKB-UniRule"/>
</dbReference>
<comment type="caution">
    <text evidence="9">The sequence shown here is derived from an EMBL/GenBank/DDBJ whole genome shotgun (WGS) entry which is preliminary data.</text>
</comment>
<dbReference type="AlphaFoldDB" id="A0A550J5H1"/>
<dbReference type="RefSeq" id="WP_092054950.1">
    <property type="nucleotide sequence ID" value="NZ_FOJJ01000009.1"/>
</dbReference>
<dbReference type="SUPFAM" id="SSF54211">
    <property type="entry name" value="Ribosomal protein S5 domain 2-like"/>
    <property type="match status" value="1"/>
</dbReference>
<protein>
    <recommendedName>
        <fullName evidence="7 8">Ribonuclease P protein component</fullName>
        <shortName evidence="7">RNase P protein</shortName>
        <shortName evidence="7">RNaseP protein</shortName>
        <ecNumber evidence="7 8">3.1.26.5</ecNumber>
    </recommendedName>
    <alternativeName>
        <fullName evidence="7">Protein C5</fullName>
    </alternativeName>
</protein>
<proteinExistence type="inferred from homology"/>
<dbReference type="PANTHER" id="PTHR33992">
    <property type="entry name" value="RIBONUCLEASE P PROTEIN COMPONENT"/>
    <property type="match status" value="1"/>
</dbReference>
<name>A0A550J5H1_9BACT</name>
<dbReference type="NCBIfam" id="TIGR00188">
    <property type="entry name" value="rnpA"/>
    <property type="match status" value="1"/>
</dbReference>
<dbReference type="PANTHER" id="PTHR33992:SF1">
    <property type="entry name" value="RIBONUCLEASE P PROTEIN COMPONENT"/>
    <property type="match status" value="1"/>
</dbReference>
<dbReference type="GO" id="GO:0004526">
    <property type="term" value="F:ribonuclease P activity"/>
    <property type="evidence" value="ECO:0007669"/>
    <property type="project" value="UniProtKB-UniRule"/>
</dbReference>
<evidence type="ECO:0000256" key="6">
    <source>
        <dbReference type="ARBA" id="ARBA00022884"/>
    </source>
</evidence>
<dbReference type="EC" id="3.1.26.5" evidence="7 8"/>
<evidence type="ECO:0000256" key="7">
    <source>
        <dbReference type="HAMAP-Rule" id="MF_00227"/>
    </source>
</evidence>
<evidence type="ECO:0000256" key="1">
    <source>
        <dbReference type="ARBA" id="ARBA00002663"/>
    </source>
</evidence>
<dbReference type="OrthoDB" id="9810867at2"/>
<comment type="subunit">
    <text evidence="7">Consists of a catalytic RNA component (M1 or rnpB) and a protein subunit.</text>
</comment>
<evidence type="ECO:0000256" key="4">
    <source>
        <dbReference type="ARBA" id="ARBA00022759"/>
    </source>
</evidence>
<dbReference type="GO" id="GO:0030677">
    <property type="term" value="C:ribonuclease P complex"/>
    <property type="evidence" value="ECO:0007669"/>
    <property type="project" value="TreeGrafter"/>
</dbReference>
<dbReference type="GO" id="GO:0042781">
    <property type="term" value="F:3'-tRNA processing endoribonuclease activity"/>
    <property type="evidence" value="ECO:0007669"/>
    <property type="project" value="TreeGrafter"/>
</dbReference>
<keyword evidence="3 7" id="KW-0540">Nuclease</keyword>
<evidence type="ECO:0000256" key="5">
    <source>
        <dbReference type="ARBA" id="ARBA00022801"/>
    </source>
</evidence>
<dbReference type="Gene3D" id="3.30.230.10">
    <property type="match status" value="1"/>
</dbReference>
<keyword evidence="4 7" id="KW-0255">Endonuclease</keyword>
<evidence type="ECO:0000313" key="10">
    <source>
        <dbReference type="Proteomes" id="UP000317155"/>
    </source>
</evidence>
<organism evidence="9 10">
    <name type="scientific">Trichloromonas acetexigens</name>
    <dbReference type="NCBI Taxonomy" id="38815"/>
    <lineage>
        <taxon>Bacteria</taxon>
        <taxon>Pseudomonadati</taxon>
        <taxon>Thermodesulfobacteriota</taxon>
        <taxon>Desulfuromonadia</taxon>
        <taxon>Desulfuromonadales</taxon>
        <taxon>Trichloromonadaceae</taxon>
        <taxon>Trichloromonas</taxon>
    </lineage>
</organism>
<keyword evidence="5 7" id="KW-0378">Hydrolase</keyword>
<reference evidence="9 10" key="1">
    <citation type="submission" date="2019-07" db="EMBL/GenBank/DDBJ databases">
        <title>Insights of Desulfuromonas acetexigens electromicrobiology.</title>
        <authorList>
            <person name="Katuri K."/>
            <person name="Sapireddy V."/>
            <person name="Shaw D.R."/>
            <person name="Saikaly P."/>
        </authorList>
    </citation>
    <scope>NUCLEOTIDE SEQUENCE [LARGE SCALE GENOMIC DNA]</scope>
    <source>
        <strain evidence="9 10">2873</strain>
    </source>
</reference>
<evidence type="ECO:0000256" key="2">
    <source>
        <dbReference type="ARBA" id="ARBA00022694"/>
    </source>
</evidence>
<dbReference type="InterPro" id="IPR000100">
    <property type="entry name" value="RNase_P"/>
</dbReference>